<sequence>MPRFRFPLAVLVPGLLLLSACGLFQRGGGGSFTLALSPTSLSVQQGGQGQVTLTVTPQNGFTGTVNLSLVPGQDGVPQGLSLSPKSVQVTGSSPVNQALTLTASASTPTGTYRIKVRGTSGSLTKEADLTLTVSAPSGGGGGVALPPPASGGNFPGTPPPAGPPSGGAALLGQDRLVRVVVTPATLTLRPGEERYLAVWVEDEAGNRYAGDESYLELVWAGPEGYQVAWAGPGRVRVKAPGGFTVEPLAVSVRRRDLDPGKTFLNGVATVLMVEYKPGVEVLPEAAVGFPVTYELDQGSLGARFGLFTREEWGRAFRLDPAEGVLVYPLLVREEAAPRPGQVVAGEGEASAVVGRVEEVVARRGGYALLAVRYLFPWEVYERYPTEVDLGSWMERGVFPFDLGEPPEEGGIRPQSTGGNQGCKWGAPKLGSELVFRDNLSLSLEVPYECSSLLGKPVKVGGSIAFALSLGEMSFEPQEVKFAVSGSFSLSGEVALSTLRNSNAWSLGDLLSPGSGGWLFDGHLGYLPIGPWSVGLEFGLAEFNVLSLLEPDEGRSTHSLPEEVPLFSLGMRGEGSVRTTTRTGGSATPRPRGRSGLSPRSWGRSWGVGWGWTAVF</sequence>
<dbReference type="EMBL" id="KC491195">
    <property type="protein sequence ID" value="AGK85245.1"/>
    <property type="molecule type" value="Genomic_DNA"/>
</dbReference>
<dbReference type="RefSeq" id="WP_015618066.1">
    <property type="nucleotide sequence ID" value="NC_021188.1"/>
</dbReference>
<geneLocation type="plasmid" evidence="2">
    <name>pWG16</name>
</geneLocation>
<keyword evidence="2" id="KW-0614">Plasmid</keyword>
<organism evidence="2">
    <name type="scientific">Thermus sp. WG</name>
    <dbReference type="NCBI Taxonomy" id="1312524"/>
    <lineage>
        <taxon>Bacteria</taxon>
        <taxon>Thermotogati</taxon>
        <taxon>Deinococcota</taxon>
        <taxon>Deinococci</taxon>
        <taxon>Thermales</taxon>
        <taxon>Thermaceae</taxon>
        <taxon>Thermus</taxon>
    </lineage>
</organism>
<name>R4JDY8_9DEIN</name>
<feature type="region of interest" description="Disordered" evidence="1">
    <location>
        <begin position="574"/>
        <end position="599"/>
    </location>
</feature>
<accession>R4JDY8</accession>
<gene>
    <name evidence="2" type="ORF">WG16_05</name>
</gene>
<reference evidence="2" key="1">
    <citation type="submission" date="2013-01" db="EMBL/GenBank/DDBJ databases">
        <title>Sequence Analysis and Characterization of Three Cryptic, Low-copy Number Plasmids from Thermus sp. WG.</title>
        <authorList>
            <person name="Hu Y."/>
            <person name="Wei Y."/>
            <person name="Du L."/>
            <person name="Chen Y."/>
            <person name="Huang R."/>
        </authorList>
    </citation>
    <scope>NUCLEOTIDE SEQUENCE</scope>
    <source>
        <strain evidence="2">WG</strain>
        <plasmid evidence="2">pWG16</plasmid>
    </source>
</reference>
<dbReference type="PROSITE" id="PS51257">
    <property type="entry name" value="PROKAR_LIPOPROTEIN"/>
    <property type="match status" value="1"/>
</dbReference>
<protein>
    <recommendedName>
        <fullName evidence="3">Lipoprotein</fullName>
    </recommendedName>
</protein>
<dbReference type="AlphaFoldDB" id="R4JDY8"/>
<feature type="region of interest" description="Disordered" evidence="1">
    <location>
        <begin position="135"/>
        <end position="166"/>
    </location>
</feature>
<evidence type="ECO:0000313" key="2">
    <source>
        <dbReference type="EMBL" id="AGK85245.1"/>
    </source>
</evidence>
<evidence type="ECO:0008006" key="3">
    <source>
        <dbReference type="Google" id="ProtNLM"/>
    </source>
</evidence>
<evidence type="ECO:0000256" key="1">
    <source>
        <dbReference type="SAM" id="MobiDB-lite"/>
    </source>
</evidence>
<proteinExistence type="predicted"/>